<name>H2J844_MARPK</name>
<keyword evidence="5 6" id="KW-0472">Membrane</keyword>
<feature type="transmembrane region" description="Helical" evidence="6">
    <location>
        <begin position="144"/>
        <end position="161"/>
    </location>
</feature>
<reference evidence="8 9" key="1">
    <citation type="journal article" date="2012" name="J. Bacteriol.">
        <title>Complete Genome Sequence of the Thermophilic, Piezophilic, Heterotrophic Bacterium Marinitoga piezophila KA3.</title>
        <authorList>
            <person name="Lucas S."/>
            <person name="Han J."/>
            <person name="Lapidus A."/>
            <person name="Cheng J.F."/>
            <person name="Goodwin L.A."/>
            <person name="Pitluck S."/>
            <person name="Peters L."/>
            <person name="Mikhailova N."/>
            <person name="Teshima H."/>
            <person name="Detter J.C."/>
            <person name="Han C."/>
            <person name="Tapia R."/>
            <person name="Land M."/>
            <person name="Hauser L."/>
            <person name="Kyrpides N.C."/>
            <person name="Ivanova N."/>
            <person name="Pagani I."/>
            <person name="Vannier P."/>
            <person name="Oger P."/>
            <person name="Bartlett D.H."/>
            <person name="Noll K.M."/>
            <person name="Woyke T."/>
            <person name="Jebbar M."/>
        </authorList>
    </citation>
    <scope>NUCLEOTIDE SEQUENCE [LARGE SCALE GENOMIC DNA]</scope>
    <source>
        <strain evidence="9">DSM 14283 / JCM 11233 / KA3</strain>
    </source>
</reference>
<sequence length="279" mass="31534">MVYLWTAIRIILLGYERIAGKQITTDDDALISSWAFFFFSFLSFFPFFYKLTIDSIIAALISGSIYAISFYLYVYALANEDASVIAPLYNMNVIFLIITTFIFLGEPITIQKIFGSLFMLYGVSYLKKDVNMKESYKNLLKSKGAVAMLISSMLMAIGRTFDGYFAKGIDSMSYSISIYLIVSTYFLIFTLIKFKSIKPHISIVKRKIFPLINGGISNAYSYVALLNMFRYIDVSIAEPVSMLSALVTAIMARFVFGERIAIRIVGTVFLILGAFIIYL</sequence>
<feature type="transmembrane region" description="Helical" evidence="6">
    <location>
        <begin position="173"/>
        <end position="192"/>
    </location>
</feature>
<feature type="transmembrane region" description="Helical" evidence="6">
    <location>
        <begin position="208"/>
        <end position="229"/>
    </location>
</feature>
<dbReference type="SUPFAM" id="SSF103481">
    <property type="entry name" value="Multidrug resistance efflux transporter EmrE"/>
    <property type="match status" value="2"/>
</dbReference>
<dbReference type="HOGENOM" id="CLU_084683_0_0_0"/>
<keyword evidence="9" id="KW-1185">Reference proteome</keyword>
<evidence type="ECO:0000256" key="4">
    <source>
        <dbReference type="ARBA" id="ARBA00022989"/>
    </source>
</evidence>
<evidence type="ECO:0000256" key="1">
    <source>
        <dbReference type="ARBA" id="ARBA00004141"/>
    </source>
</evidence>
<feature type="domain" description="EamA" evidence="7">
    <location>
        <begin position="4"/>
        <end position="124"/>
    </location>
</feature>
<evidence type="ECO:0000259" key="7">
    <source>
        <dbReference type="Pfam" id="PF00892"/>
    </source>
</evidence>
<dbReference type="PANTHER" id="PTHR32322">
    <property type="entry name" value="INNER MEMBRANE TRANSPORTER"/>
    <property type="match status" value="1"/>
</dbReference>
<dbReference type="Pfam" id="PF00892">
    <property type="entry name" value="EamA"/>
    <property type="match status" value="2"/>
</dbReference>
<evidence type="ECO:0000256" key="3">
    <source>
        <dbReference type="ARBA" id="ARBA00022692"/>
    </source>
</evidence>
<feature type="transmembrane region" description="Helical" evidence="6">
    <location>
        <begin position="235"/>
        <end position="255"/>
    </location>
</feature>
<dbReference type="KEGG" id="mpz:Marpi_1123"/>
<dbReference type="Proteomes" id="UP000007161">
    <property type="component" value="Chromosome"/>
</dbReference>
<comment type="subcellular location">
    <subcellularLocation>
        <location evidence="1">Membrane</location>
        <topology evidence="1">Multi-pass membrane protein</topology>
    </subcellularLocation>
</comment>
<gene>
    <name evidence="8" type="ordered locus">Marpi_1123</name>
</gene>
<dbReference type="AlphaFoldDB" id="H2J844"/>
<dbReference type="OrthoDB" id="44437at2"/>
<evidence type="ECO:0000256" key="5">
    <source>
        <dbReference type="ARBA" id="ARBA00023136"/>
    </source>
</evidence>
<dbReference type="InterPro" id="IPR050638">
    <property type="entry name" value="AA-Vitamin_Transporters"/>
</dbReference>
<reference evidence="9" key="2">
    <citation type="submission" date="2012-01" db="EMBL/GenBank/DDBJ databases">
        <title>Complete sequence of chromosome of Marinitoga piezophila KA3.</title>
        <authorList>
            <person name="Lucas S."/>
            <person name="Han J."/>
            <person name="Lapidus A."/>
            <person name="Cheng J.-F."/>
            <person name="Goodwin L."/>
            <person name="Pitluck S."/>
            <person name="Peters L."/>
            <person name="Mikhailova N."/>
            <person name="Teshima H."/>
            <person name="Detter J.C."/>
            <person name="Han C."/>
            <person name="Tapia R."/>
            <person name="Land M."/>
            <person name="Hauser L."/>
            <person name="Kyrpides N."/>
            <person name="Ivanova N."/>
            <person name="Pagani I."/>
            <person name="Jebbar M."/>
            <person name="Vannier P."/>
            <person name="Oger P."/>
            <person name="Cario A."/>
            <person name="Bartlett D."/>
            <person name="Noll K.M."/>
            <person name="Woyke T."/>
        </authorList>
    </citation>
    <scope>NUCLEOTIDE SEQUENCE [LARGE SCALE GENOMIC DNA]</scope>
    <source>
        <strain evidence="9">DSM 14283 / JCM 11233 / KA3</strain>
    </source>
</reference>
<proteinExistence type="inferred from homology"/>
<evidence type="ECO:0000256" key="2">
    <source>
        <dbReference type="ARBA" id="ARBA00007362"/>
    </source>
</evidence>
<dbReference type="EMBL" id="CP003257">
    <property type="protein sequence ID" value="AEX85535.1"/>
    <property type="molecule type" value="Genomic_DNA"/>
</dbReference>
<dbReference type="STRING" id="443254.Marpi_1123"/>
<evidence type="ECO:0000313" key="9">
    <source>
        <dbReference type="Proteomes" id="UP000007161"/>
    </source>
</evidence>
<protein>
    <submittedName>
        <fullName evidence="8">Putative membrane protein</fullName>
    </submittedName>
</protein>
<feature type="transmembrane region" description="Helical" evidence="6">
    <location>
        <begin position="56"/>
        <end position="74"/>
    </location>
</feature>
<evidence type="ECO:0000256" key="6">
    <source>
        <dbReference type="SAM" id="Phobius"/>
    </source>
</evidence>
<dbReference type="InterPro" id="IPR000620">
    <property type="entry name" value="EamA_dom"/>
</dbReference>
<feature type="transmembrane region" description="Helical" evidence="6">
    <location>
        <begin position="94"/>
        <end position="123"/>
    </location>
</feature>
<accession>H2J844</accession>
<comment type="similarity">
    <text evidence="2">Belongs to the EamA transporter family.</text>
</comment>
<feature type="transmembrane region" description="Helical" evidence="6">
    <location>
        <begin position="31"/>
        <end position="49"/>
    </location>
</feature>
<keyword evidence="3 6" id="KW-0812">Transmembrane</keyword>
<evidence type="ECO:0000313" key="8">
    <source>
        <dbReference type="EMBL" id="AEX85535.1"/>
    </source>
</evidence>
<dbReference type="GO" id="GO:0016020">
    <property type="term" value="C:membrane"/>
    <property type="evidence" value="ECO:0007669"/>
    <property type="project" value="UniProtKB-SubCell"/>
</dbReference>
<dbReference type="RefSeq" id="WP_014296607.1">
    <property type="nucleotide sequence ID" value="NC_016751.1"/>
</dbReference>
<keyword evidence="4 6" id="KW-1133">Transmembrane helix</keyword>
<feature type="domain" description="EamA" evidence="7">
    <location>
        <begin position="143"/>
        <end position="278"/>
    </location>
</feature>
<dbReference type="PANTHER" id="PTHR32322:SF2">
    <property type="entry name" value="EAMA DOMAIN-CONTAINING PROTEIN"/>
    <property type="match status" value="1"/>
</dbReference>
<organism evidence="8 9">
    <name type="scientific">Marinitoga piezophila (strain DSM 14283 / JCM 11233 / KA3)</name>
    <dbReference type="NCBI Taxonomy" id="443254"/>
    <lineage>
        <taxon>Bacteria</taxon>
        <taxon>Thermotogati</taxon>
        <taxon>Thermotogota</taxon>
        <taxon>Thermotogae</taxon>
        <taxon>Petrotogales</taxon>
        <taxon>Petrotogaceae</taxon>
        <taxon>Marinitoga</taxon>
    </lineage>
</organism>
<feature type="transmembrane region" description="Helical" evidence="6">
    <location>
        <begin position="260"/>
        <end position="278"/>
    </location>
</feature>
<dbReference type="InterPro" id="IPR037185">
    <property type="entry name" value="EmrE-like"/>
</dbReference>
<dbReference type="eggNOG" id="COG0697">
    <property type="taxonomic scope" value="Bacteria"/>
</dbReference>
<dbReference type="Gene3D" id="1.10.3730.20">
    <property type="match status" value="2"/>
</dbReference>